<dbReference type="GO" id="GO:0006355">
    <property type="term" value="P:regulation of DNA-templated transcription"/>
    <property type="evidence" value="ECO:0007669"/>
    <property type="project" value="TreeGrafter"/>
</dbReference>
<keyword evidence="3 4" id="KW-0949">S-adenosyl-L-methionine</keyword>
<dbReference type="AlphaFoldDB" id="A0A8J4UW38"/>
<gene>
    <name evidence="11" type="ORF">CYY_001531</name>
</gene>
<keyword evidence="1 4" id="KW-0489">Methyltransferase</keyword>
<dbReference type="FunFam" id="3.20.20.150:FF:000008">
    <property type="entry name" value="Protein arginine N-methyltransferase 5"/>
    <property type="match status" value="1"/>
</dbReference>
<dbReference type="Pfam" id="PF17285">
    <property type="entry name" value="PRMT5_TIM"/>
    <property type="match status" value="1"/>
</dbReference>
<dbReference type="InterPro" id="IPR029063">
    <property type="entry name" value="SAM-dependent_MTases_sf"/>
</dbReference>
<proteinExistence type="inferred from homology"/>
<dbReference type="InterPro" id="IPR025799">
    <property type="entry name" value="Arg_MeTrfase"/>
</dbReference>
<dbReference type="PROSITE" id="PS51678">
    <property type="entry name" value="SAM_MT_PRMT"/>
    <property type="match status" value="1"/>
</dbReference>
<dbReference type="EMBL" id="AJWJ01000037">
    <property type="protein sequence ID" value="KAF2077146.1"/>
    <property type="molecule type" value="Genomic_DNA"/>
</dbReference>
<dbReference type="GO" id="GO:0005634">
    <property type="term" value="C:nucleus"/>
    <property type="evidence" value="ECO:0007669"/>
    <property type="project" value="TreeGrafter"/>
</dbReference>
<feature type="site" description="Critical for specifying symmetric addition of methyl groups" evidence="7">
    <location>
        <position position="329"/>
    </location>
</feature>
<evidence type="ECO:0000256" key="2">
    <source>
        <dbReference type="ARBA" id="ARBA00022679"/>
    </source>
</evidence>
<evidence type="ECO:0000256" key="1">
    <source>
        <dbReference type="ARBA" id="ARBA00022603"/>
    </source>
</evidence>
<dbReference type="SUPFAM" id="SSF53335">
    <property type="entry name" value="S-adenosyl-L-methionine-dependent methyltransferases"/>
    <property type="match status" value="1"/>
</dbReference>
<dbReference type="Proteomes" id="UP000695562">
    <property type="component" value="Unassembled WGS sequence"/>
</dbReference>
<feature type="active site" description="Proton donor/acceptor" evidence="5">
    <location>
        <position position="445"/>
    </location>
</feature>
<evidence type="ECO:0000256" key="3">
    <source>
        <dbReference type="ARBA" id="ARBA00022691"/>
    </source>
</evidence>
<dbReference type="Gene3D" id="2.70.160.11">
    <property type="entry name" value="Hnrnp arginine n-methyltransferase1"/>
    <property type="match status" value="1"/>
</dbReference>
<dbReference type="PIRSF" id="PIRSF015894">
    <property type="entry name" value="Skb1_MeTrfase"/>
    <property type="match status" value="1"/>
</dbReference>
<keyword evidence="12" id="KW-1185">Reference proteome</keyword>
<dbReference type="Pfam" id="PF05185">
    <property type="entry name" value="PRMT5"/>
    <property type="match status" value="1"/>
</dbReference>
<comment type="similarity">
    <text evidence="4">Belongs to the class I-like SAM-binding methyltransferase superfamily.</text>
</comment>
<feature type="domain" description="PRMT5 oligomerisation" evidence="10">
    <location>
        <begin position="470"/>
        <end position="639"/>
    </location>
</feature>
<evidence type="ECO:0000256" key="7">
    <source>
        <dbReference type="PIRSR" id="PIRSR015894-3"/>
    </source>
</evidence>
<dbReference type="Pfam" id="PF17286">
    <property type="entry name" value="PRMT5_C"/>
    <property type="match status" value="1"/>
</dbReference>
<dbReference type="InterPro" id="IPR035075">
    <property type="entry name" value="PRMT5"/>
</dbReference>
<sequence length="641" mass="73111">MESVLGNSNTTEAVSSHTAYDFSCGVEFSSVKDLQETVGYAYDYGYQFTVVPIAHPRFNRDFSEVSLNNGYSNKSAFTRSDFLLSSEYWKSVIVGKTSENLDLDSPDHDIRVNSVKVFKQEVSWAAHLSLSSIIIPPPTCPLSPNYAHVVNQTLKSLMFMKVWVRIPLVSPKQSLDIQYNSSGSSNSGNTWEWWNNLRTLCENSPNLFPVLELTTNLPSEEQLLQWLGEPIKCIIIPTSIFLTNAAGFPTLSRAHQKFLKKVFKFNIQFILSGNTTDYMKDYFRYLEFLHANQQPLGSNDYFELPYLDFLQAPLQPLMDNLQSQVYEVFEKDPIKYSQYQLAIKKALLERGIGEPNAPKIIMVVGAGRGPLVKCAIEASKEAKAHVKVFAVEKNPNAIVTLRNRILLENWQDLVTVIDCDMRDWQTDYRADIMVSELLGSFGDNELSPECLDGAQRYLKADTGISIPYWYTSYVAPISSSHLHNQVATFGEPKHFETPYVVKPHNFHQLAESKPLFTFTHPNRSKLIDNTRYDTLEFDIDIESTTLHGFIGYFDCCLYSDVHISINPKNFSTAMFSWFPIYFPIKEPMYIPPPTSPYTKSKISVSFWRSNNRSKVWYEWAVVAPFVSPIHNVSGRSYYIGL</sequence>
<dbReference type="Gene3D" id="3.20.20.150">
    <property type="entry name" value="Divalent-metal-dependent TIM barrel enzymes"/>
    <property type="match status" value="1"/>
</dbReference>
<feature type="active site" description="Proton donor/acceptor" evidence="5">
    <location>
        <position position="436"/>
    </location>
</feature>
<reference evidence="11" key="1">
    <citation type="submission" date="2020-01" db="EMBL/GenBank/DDBJ databases">
        <title>Development of genomics and gene disruption for Polysphondylium violaceum indicates a role for the polyketide synthase stlB in stalk morphogenesis.</title>
        <authorList>
            <person name="Narita B."/>
            <person name="Kawabe Y."/>
            <person name="Kin K."/>
            <person name="Saito T."/>
            <person name="Gibbs R."/>
            <person name="Kuspa A."/>
            <person name="Muzny D."/>
            <person name="Queller D."/>
            <person name="Richards S."/>
            <person name="Strassman J."/>
            <person name="Sucgang R."/>
            <person name="Worley K."/>
            <person name="Schaap P."/>
        </authorList>
    </citation>
    <scope>NUCLEOTIDE SEQUENCE</scope>
    <source>
        <strain evidence="11">QSvi11</strain>
    </source>
</reference>
<accession>A0A8J4UW38</accession>
<dbReference type="GO" id="GO:0005829">
    <property type="term" value="C:cytosol"/>
    <property type="evidence" value="ECO:0007669"/>
    <property type="project" value="TreeGrafter"/>
</dbReference>
<dbReference type="OrthoDB" id="1368803at2759"/>
<dbReference type="Gene3D" id="3.40.50.150">
    <property type="entry name" value="Vaccinia Virus protein VP39"/>
    <property type="match status" value="1"/>
</dbReference>
<feature type="domain" description="PRMT5 TIM barrel" evidence="9">
    <location>
        <begin position="45"/>
        <end position="290"/>
    </location>
</feature>
<feature type="binding site" evidence="6">
    <location>
        <position position="392"/>
    </location>
    <ligand>
        <name>S-adenosyl-L-methionine</name>
        <dbReference type="ChEBI" id="CHEBI:59789"/>
    </ligand>
</feature>
<dbReference type="GO" id="GO:0032259">
    <property type="term" value="P:methylation"/>
    <property type="evidence" value="ECO:0007669"/>
    <property type="project" value="UniProtKB-KW"/>
</dbReference>
<evidence type="ECO:0000259" key="8">
    <source>
        <dbReference type="Pfam" id="PF05185"/>
    </source>
</evidence>
<evidence type="ECO:0000313" key="12">
    <source>
        <dbReference type="Proteomes" id="UP000695562"/>
    </source>
</evidence>
<evidence type="ECO:0000259" key="10">
    <source>
        <dbReference type="Pfam" id="PF17286"/>
    </source>
</evidence>
<dbReference type="InterPro" id="IPR035248">
    <property type="entry name" value="PRMT5_C"/>
</dbReference>
<dbReference type="FunFam" id="2.70.160.11:FF:000003">
    <property type="entry name" value="Protein arginine N-methyltransferase 5"/>
    <property type="match status" value="1"/>
</dbReference>
<dbReference type="InterPro" id="IPR007857">
    <property type="entry name" value="Arg_MeTrfase_PRMT5"/>
</dbReference>
<feature type="binding site" evidence="6">
    <location>
        <begin position="335"/>
        <end position="336"/>
    </location>
    <ligand>
        <name>S-adenosyl-L-methionine</name>
        <dbReference type="ChEBI" id="CHEBI:59789"/>
    </ligand>
</feature>
<protein>
    <recommendedName>
        <fullName evidence="4">Protein arginine N-methyltransferase</fullName>
    </recommendedName>
</protein>
<organism evidence="11 12">
    <name type="scientific">Polysphondylium violaceum</name>
    <dbReference type="NCBI Taxonomy" id="133409"/>
    <lineage>
        <taxon>Eukaryota</taxon>
        <taxon>Amoebozoa</taxon>
        <taxon>Evosea</taxon>
        <taxon>Eumycetozoa</taxon>
        <taxon>Dictyostelia</taxon>
        <taxon>Dictyosteliales</taxon>
        <taxon>Dictyosteliaceae</taxon>
        <taxon>Polysphondylium</taxon>
    </lineage>
</organism>
<feature type="binding site" evidence="6">
    <location>
        <begin position="420"/>
        <end position="421"/>
    </location>
    <ligand>
        <name>S-adenosyl-L-methionine</name>
        <dbReference type="ChEBI" id="CHEBI:59789"/>
    </ligand>
</feature>
<name>A0A8J4UW38_9MYCE</name>
<comment type="caution">
    <text evidence="11">The sequence shown here is derived from an EMBL/GenBank/DDBJ whole genome shotgun (WGS) entry which is preliminary data.</text>
</comment>
<evidence type="ECO:0000313" key="11">
    <source>
        <dbReference type="EMBL" id="KAF2077146.1"/>
    </source>
</evidence>
<dbReference type="PANTHER" id="PTHR10738">
    <property type="entry name" value="PROTEIN ARGININE N-METHYLTRANSFERASE 5"/>
    <property type="match status" value="1"/>
</dbReference>
<evidence type="ECO:0000256" key="6">
    <source>
        <dbReference type="PIRSR" id="PIRSR015894-2"/>
    </source>
</evidence>
<evidence type="ECO:0000256" key="5">
    <source>
        <dbReference type="PIRSR" id="PIRSR015894-1"/>
    </source>
</evidence>
<dbReference type="GO" id="GO:0016274">
    <property type="term" value="F:protein-arginine N-methyltransferase activity"/>
    <property type="evidence" value="ECO:0007669"/>
    <property type="project" value="InterPro"/>
</dbReference>
<keyword evidence="2 4" id="KW-0808">Transferase</keyword>
<evidence type="ECO:0000256" key="4">
    <source>
        <dbReference type="PIRNR" id="PIRNR015894"/>
    </source>
</evidence>
<feature type="binding site" evidence="6">
    <location>
        <position position="326"/>
    </location>
    <ligand>
        <name>S-adenosyl-L-methionine</name>
        <dbReference type="ChEBI" id="CHEBI:59789"/>
    </ligand>
</feature>
<dbReference type="InterPro" id="IPR035247">
    <property type="entry name" value="PRMT5_TIM"/>
</dbReference>
<feature type="domain" description="PRMT5 arginine-N-methyltransferase" evidence="8">
    <location>
        <begin position="300"/>
        <end position="466"/>
    </location>
</feature>
<dbReference type="PANTHER" id="PTHR10738:SF0">
    <property type="entry name" value="PROTEIN ARGININE N-METHYLTRANSFERASE 5"/>
    <property type="match status" value="1"/>
</dbReference>
<evidence type="ECO:0000259" key="9">
    <source>
        <dbReference type="Pfam" id="PF17285"/>
    </source>
</evidence>